<evidence type="ECO:0000256" key="1">
    <source>
        <dbReference type="ARBA" id="ARBA00001946"/>
    </source>
</evidence>
<evidence type="ECO:0000259" key="17">
    <source>
        <dbReference type="Pfam" id="PF24877"/>
    </source>
</evidence>
<dbReference type="NCBIfam" id="NF009103">
    <property type="entry name" value="PRK12448.1"/>
    <property type="match status" value="1"/>
</dbReference>
<feature type="active site" description="Proton acceptor" evidence="15">
    <location>
        <position position="519"/>
    </location>
</feature>
<accession>A0ABX9E2E5</accession>
<dbReference type="InterPro" id="IPR004404">
    <property type="entry name" value="DihydroxyA_deHydtase"/>
</dbReference>
<comment type="similarity">
    <text evidence="2 15">Belongs to the IlvD/Edd family.</text>
</comment>
<evidence type="ECO:0000256" key="9">
    <source>
        <dbReference type="ARBA" id="ARBA00023239"/>
    </source>
</evidence>
<keyword evidence="6 15" id="KW-0460">Magnesium</keyword>
<evidence type="ECO:0000256" key="3">
    <source>
        <dbReference type="ARBA" id="ARBA00022605"/>
    </source>
</evidence>
<keyword evidence="3 15" id="KW-0028">Amino-acid biosynthesis</keyword>
<evidence type="ECO:0000256" key="8">
    <source>
        <dbReference type="ARBA" id="ARBA00023014"/>
    </source>
</evidence>
<comment type="catalytic activity">
    <reaction evidence="11">
        <text>(2R)-2,3-dihydroxy-3-methylbutanoate = 3-methyl-2-oxobutanoate + H2O</text>
        <dbReference type="Rhea" id="RHEA:24809"/>
        <dbReference type="ChEBI" id="CHEBI:11851"/>
        <dbReference type="ChEBI" id="CHEBI:15377"/>
        <dbReference type="ChEBI" id="CHEBI:49072"/>
        <dbReference type="EC" id="4.2.1.9"/>
    </reaction>
    <physiologicalReaction direction="left-to-right" evidence="11">
        <dbReference type="Rhea" id="RHEA:24810"/>
    </physiologicalReaction>
</comment>
<dbReference type="Proteomes" id="UP000248714">
    <property type="component" value="Unassembled WGS sequence"/>
</dbReference>
<feature type="binding site" description="via carbamate group" evidence="15">
    <location>
        <position position="124"/>
    </location>
    <ligand>
        <name>Mg(2+)</name>
        <dbReference type="ChEBI" id="CHEBI:18420"/>
    </ligand>
</feature>
<feature type="domain" description="Dihydroxy-acid/6-phosphogluconate dehydratase N-terminal" evidence="16">
    <location>
        <begin position="34"/>
        <end position="360"/>
    </location>
</feature>
<feature type="binding site" evidence="15">
    <location>
        <position position="81"/>
    </location>
    <ligand>
        <name>Mg(2+)</name>
        <dbReference type="ChEBI" id="CHEBI:18420"/>
    </ligand>
</feature>
<gene>
    <name evidence="15" type="primary">ilvD</name>
    <name evidence="18" type="ORF">C8D87_111304</name>
</gene>
<protein>
    <recommendedName>
        <fullName evidence="14 15">Dihydroxy-acid dehydratase</fullName>
        <shortName evidence="15">DAD</shortName>
        <ecNumber evidence="14 15">4.2.1.9</ecNumber>
    </recommendedName>
</protein>
<evidence type="ECO:0000256" key="5">
    <source>
        <dbReference type="ARBA" id="ARBA00022723"/>
    </source>
</evidence>
<evidence type="ECO:0000313" key="19">
    <source>
        <dbReference type="Proteomes" id="UP000248714"/>
    </source>
</evidence>
<sequence length="614" mass="65306">MPQLRSRTTTHGRNAAGARALWRATGMTDSDFGKPIIAIANSYTQFVPGHVHLRDLGDIVAEAVREAGGVPREFHTIAVDDGIAMGHSGMLYSLPSREIIADSVEYMVNAHQADAIVCISNCDKITPGMLNAAMRLNIPVVFVSGGPMEAGKAVVVEGVAVAPTDLITAIAASASPAVNDEGLSEVERSACPTCGSCSGMFTANSMNCLTEALGLSLPGNGSTLATHAARRELFSEAGRVVVELCKRWYGEDDESALPRSIANRKAFENAMALDMAMGGSTNTVLHILAAAQEGEIDFTLQDIDDLSRRVPCLSKVSPNSDYHMEDVHRAGGIPALLGELDRAGLLNRDVTSVHTPTLAEWLAKWDIRAENPSPEAIELFHAAPGGVRTTEAFSTSNRWSSLDTDAAKGCIRDIEHAYTKDGGLAVLRGNLAERGAIIKAAGIDEELWHFEGPARVVESQEQAVSAILNKEIQAGEVLVVRYEGPSGGPGMQEMLHPTAFLKGSGLGRKCALITDGRFSGGSSGLSIGHISPEAAGGGTIGLVENGDRILIDVHERRLELLVDDDVLAERRAKMEASERPWQPVDRIRPVTGALRAYARMATDASTGAVRDPNR</sequence>
<dbReference type="NCBIfam" id="TIGR00110">
    <property type="entry name" value="ilvD"/>
    <property type="match status" value="1"/>
</dbReference>
<proteinExistence type="inferred from homology"/>
<reference evidence="18 19" key="1">
    <citation type="submission" date="2018-06" db="EMBL/GenBank/DDBJ databases">
        <title>Genomic Encyclopedia of Type Strains, Phase IV (KMG-IV): sequencing the most valuable type-strain genomes for metagenomic binning, comparative biology and taxonomic classification.</title>
        <authorList>
            <person name="Goeker M."/>
        </authorList>
    </citation>
    <scope>NUCLEOTIDE SEQUENCE [LARGE SCALE GENOMIC DNA]</scope>
    <source>
        <strain evidence="18 19">DSM 45479</strain>
    </source>
</reference>
<dbReference type="RefSeq" id="WP_112230915.1">
    <property type="nucleotide sequence ID" value="NZ_QLTT01000011.1"/>
</dbReference>
<evidence type="ECO:0000256" key="2">
    <source>
        <dbReference type="ARBA" id="ARBA00006486"/>
    </source>
</evidence>
<dbReference type="PANTHER" id="PTHR43661:SF3">
    <property type="entry name" value="D-XYLONATE DEHYDRATASE YAGF-RELATED"/>
    <property type="match status" value="1"/>
</dbReference>
<keyword evidence="7 15" id="KW-0408">Iron</keyword>
<evidence type="ECO:0000256" key="14">
    <source>
        <dbReference type="ARBA" id="ARBA00029490"/>
    </source>
</evidence>
<dbReference type="EMBL" id="QLTT01000011">
    <property type="protein sequence ID" value="RAS60885.1"/>
    <property type="molecule type" value="Genomic_DNA"/>
</dbReference>
<dbReference type="InterPro" id="IPR042096">
    <property type="entry name" value="Dihydro-acid_dehy_C"/>
</dbReference>
<feature type="binding site" evidence="15">
    <location>
        <position position="493"/>
    </location>
    <ligand>
        <name>Mg(2+)</name>
        <dbReference type="ChEBI" id="CHEBI:18420"/>
    </ligand>
</feature>
<keyword evidence="19" id="KW-1185">Reference proteome</keyword>
<dbReference type="Pfam" id="PF24877">
    <property type="entry name" value="ILV_EDD_C"/>
    <property type="match status" value="1"/>
</dbReference>
<keyword evidence="8 15" id="KW-0411">Iron-sulfur</keyword>
<comment type="cofactor">
    <cofactor evidence="15">
        <name>[2Fe-2S] cluster</name>
        <dbReference type="ChEBI" id="CHEBI:190135"/>
    </cofactor>
    <text evidence="15">Binds 1 [2Fe-2S] cluster per subunit. This cluster acts as a Lewis acid cofactor.</text>
</comment>
<comment type="caution">
    <text evidence="15">Lacks conserved residue(s) required for the propagation of feature annotation.</text>
</comment>
<evidence type="ECO:0000256" key="7">
    <source>
        <dbReference type="ARBA" id="ARBA00023004"/>
    </source>
</evidence>
<evidence type="ECO:0000256" key="10">
    <source>
        <dbReference type="ARBA" id="ARBA00023304"/>
    </source>
</evidence>
<dbReference type="PROSITE" id="PS00887">
    <property type="entry name" value="ILVD_EDD_2"/>
    <property type="match status" value="1"/>
</dbReference>
<comment type="caution">
    <text evidence="18">The sequence shown here is derived from an EMBL/GenBank/DDBJ whole genome shotgun (WGS) entry which is preliminary data.</text>
</comment>
<evidence type="ECO:0000259" key="16">
    <source>
        <dbReference type="Pfam" id="PF00920"/>
    </source>
</evidence>
<dbReference type="Gene3D" id="3.50.30.80">
    <property type="entry name" value="IlvD/EDD C-terminal domain-like"/>
    <property type="match status" value="1"/>
</dbReference>
<dbReference type="EC" id="4.2.1.9" evidence="14 15"/>
<comment type="pathway">
    <text evidence="12 15">Amino-acid biosynthesis; L-valine biosynthesis; L-valine from pyruvate: step 3/4.</text>
</comment>
<dbReference type="PROSITE" id="PS00886">
    <property type="entry name" value="ILVD_EDD_1"/>
    <property type="match status" value="1"/>
</dbReference>
<evidence type="ECO:0000256" key="11">
    <source>
        <dbReference type="ARBA" id="ARBA00029304"/>
    </source>
</evidence>
<comment type="catalytic activity">
    <reaction evidence="15">
        <text>(2R,3R)-2,3-dihydroxy-3-methylpentanoate = (S)-3-methyl-2-oxopentanoate + H2O</text>
        <dbReference type="Rhea" id="RHEA:27694"/>
        <dbReference type="ChEBI" id="CHEBI:15377"/>
        <dbReference type="ChEBI" id="CHEBI:35146"/>
        <dbReference type="ChEBI" id="CHEBI:49258"/>
        <dbReference type="EC" id="4.2.1.9"/>
    </reaction>
</comment>
<keyword evidence="9 15" id="KW-0456">Lyase</keyword>
<keyword evidence="5 15" id="KW-0479">Metal-binding</keyword>
<dbReference type="InterPro" id="IPR020558">
    <property type="entry name" value="DiOHA_6PGluconate_deHydtase_CS"/>
</dbReference>
<comment type="pathway">
    <text evidence="13 15">Amino-acid biosynthesis; L-isoleucine biosynthesis; L-isoleucine from 2-oxobutanoate: step 3/4.</text>
</comment>
<dbReference type="PANTHER" id="PTHR43661">
    <property type="entry name" value="D-XYLONATE DEHYDRATASE"/>
    <property type="match status" value="1"/>
</dbReference>
<comment type="function">
    <text evidence="15">Functions in the biosynthesis of branched-chain amino acids. Catalyzes the dehydration of (2R,3R)-2,3-dihydroxy-3-methylpentanoate (2,3-dihydroxy-3-methylvalerate) into 2-oxo-3-methylpentanoate (2-oxo-3-methylvalerate) and of (2R)-2,3-dihydroxy-3-methylbutanoate (2,3-dihydroxyisovalerate) into 2-oxo-3-methylbutanoate (2-oxoisovalerate), the penultimate precursor to L-isoleucine and L-valine, respectively.</text>
</comment>
<dbReference type="InterPro" id="IPR037237">
    <property type="entry name" value="IlvD/EDD_N"/>
</dbReference>
<dbReference type="InterPro" id="IPR000581">
    <property type="entry name" value="ILV_EDD_N"/>
</dbReference>
<evidence type="ECO:0000256" key="12">
    <source>
        <dbReference type="ARBA" id="ARBA00029436"/>
    </source>
</evidence>
<dbReference type="InterPro" id="IPR056740">
    <property type="entry name" value="ILV_EDD_C"/>
</dbReference>
<evidence type="ECO:0000256" key="13">
    <source>
        <dbReference type="ARBA" id="ARBA00029437"/>
    </source>
</evidence>
<comment type="cofactor">
    <cofactor evidence="1 15">
        <name>Mg(2+)</name>
        <dbReference type="ChEBI" id="CHEBI:18420"/>
    </cofactor>
</comment>
<keyword evidence="4 15" id="KW-0001">2Fe-2S</keyword>
<dbReference type="HAMAP" id="MF_00012">
    <property type="entry name" value="IlvD"/>
    <property type="match status" value="1"/>
</dbReference>
<feature type="binding site" evidence="15">
    <location>
        <position position="123"/>
    </location>
    <ligand>
        <name>Mg(2+)</name>
        <dbReference type="ChEBI" id="CHEBI:18420"/>
    </ligand>
</feature>
<dbReference type="SUPFAM" id="SSF52016">
    <property type="entry name" value="LeuD/IlvD-like"/>
    <property type="match status" value="1"/>
</dbReference>
<evidence type="ECO:0000313" key="18">
    <source>
        <dbReference type="EMBL" id="RAS60885.1"/>
    </source>
</evidence>
<evidence type="ECO:0000256" key="15">
    <source>
        <dbReference type="HAMAP-Rule" id="MF_00012"/>
    </source>
</evidence>
<organism evidence="18 19">
    <name type="scientific">Lentzea atacamensis</name>
    <dbReference type="NCBI Taxonomy" id="531938"/>
    <lineage>
        <taxon>Bacteria</taxon>
        <taxon>Bacillati</taxon>
        <taxon>Actinomycetota</taxon>
        <taxon>Actinomycetes</taxon>
        <taxon>Pseudonocardiales</taxon>
        <taxon>Pseudonocardiaceae</taxon>
        <taxon>Lentzea</taxon>
    </lineage>
</organism>
<evidence type="ECO:0000256" key="4">
    <source>
        <dbReference type="ARBA" id="ARBA00022714"/>
    </source>
</evidence>
<feature type="domain" description="Dihydroxy-acid/6-phosphogluconate dehydratase C-terminal" evidence="17">
    <location>
        <begin position="410"/>
        <end position="608"/>
    </location>
</feature>
<dbReference type="Pfam" id="PF00920">
    <property type="entry name" value="ILVD_EDD_N"/>
    <property type="match status" value="1"/>
</dbReference>
<keyword evidence="10 15" id="KW-0100">Branched-chain amino acid biosynthesis</keyword>
<feature type="modified residue" description="N6-carboxylysine" evidence="15">
    <location>
        <position position="124"/>
    </location>
</feature>
<evidence type="ECO:0000256" key="6">
    <source>
        <dbReference type="ARBA" id="ARBA00022842"/>
    </source>
</evidence>
<comment type="subunit">
    <text evidence="15">Homodimer.</text>
</comment>
<name>A0ABX9E2E5_9PSEU</name>
<dbReference type="SUPFAM" id="SSF143975">
    <property type="entry name" value="IlvD/EDD N-terminal domain-like"/>
    <property type="match status" value="1"/>
</dbReference>